<dbReference type="SUPFAM" id="SSF55469">
    <property type="entry name" value="FMN-dependent nitroreductase-like"/>
    <property type="match status" value="1"/>
</dbReference>
<dbReference type="InterPro" id="IPR050627">
    <property type="entry name" value="Nitroreductase/BluB"/>
</dbReference>
<keyword evidence="2" id="KW-0288">FMN</keyword>
<keyword evidence="7" id="KW-1185">Reference proteome</keyword>
<name>A0ABU8T680_9PSEU</name>
<dbReference type="InterPro" id="IPR000415">
    <property type="entry name" value="Nitroreductase-like"/>
</dbReference>
<proteinExistence type="predicted"/>
<keyword evidence="3" id="KW-0560">Oxidoreductase</keyword>
<evidence type="ECO:0000256" key="1">
    <source>
        <dbReference type="ARBA" id="ARBA00022630"/>
    </source>
</evidence>
<sequence>MTTTADSASGTGSGTTPGEDTAALARLLDGRRSCRQYLAEPLERSTVETVLDLARRTPSWCNTQPWHIVVTDGDGTDRFRTALLEHLSTAGMAPDFPFPERYEGEYDLRRKECAWQLYEAVGIARGDRAASGRQTARNFEFFGAPHVALVTTEAALGTYGAVDCGLYVQSFLLAAESLGLGAIPQAALAAYAPFIRSYFGLPETRRVVCGISFGRPDREAAANNFRTHRRPVEDTVTWYSG</sequence>
<feature type="compositionally biased region" description="Low complexity" evidence="4">
    <location>
        <begin position="1"/>
        <end position="16"/>
    </location>
</feature>
<evidence type="ECO:0000256" key="3">
    <source>
        <dbReference type="ARBA" id="ARBA00023002"/>
    </source>
</evidence>
<dbReference type="Pfam" id="PF00881">
    <property type="entry name" value="Nitroreductase"/>
    <property type="match status" value="1"/>
</dbReference>
<feature type="domain" description="Nitroreductase" evidence="5">
    <location>
        <begin position="29"/>
        <end position="215"/>
    </location>
</feature>
<organism evidence="6 7">
    <name type="scientific">Pseudonocardia spirodelae</name>
    <dbReference type="NCBI Taxonomy" id="3133431"/>
    <lineage>
        <taxon>Bacteria</taxon>
        <taxon>Bacillati</taxon>
        <taxon>Actinomycetota</taxon>
        <taxon>Actinomycetes</taxon>
        <taxon>Pseudonocardiales</taxon>
        <taxon>Pseudonocardiaceae</taxon>
        <taxon>Pseudonocardia</taxon>
    </lineage>
</organism>
<evidence type="ECO:0000313" key="7">
    <source>
        <dbReference type="Proteomes" id="UP001364211"/>
    </source>
</evidence>
<gene>
    <name evidence="6" type="ORF">WJX68_11015</name>
</gene>
<reference evidence="6 7" key="1">
    <citation type="submission" date="2024-03" db="EMBL/GenBank/DDBJ databases">
        <title>Draft genome sequence of Pseudonocardia sp. DW16-2.</title>
        <authorList>
            <person name="Duangmal K."/>
        </authorList>
    </citation>
    <scope>NUCLEOTIDE SEQUENCE [LARGE SCALE GENOMIC DNA]</scope>
    <source>
        <strain evidence="6 7">DW16-2</strain>
    </source>
</reference>
<keyword evidence="1" id="KW-0285">Flavoprotein</keyword>
<dbReference type="Gene3D" id="3.40.109.10">
    <property type="entry name" value="NADH Oxidase"/>
    <property type="match status" value="1"/>
</dbReference>
<dbReference type="EMBL" id="JBBJUP010000007">
    <property type="protein sequence ID" value="MEJ8279462.1"/>
    <property type="molecule type" value="Genomic_DNA"/>
</dbReference>
<evidence type="ECO:0000313" key="6">
    <source>
        <dbReference type="EMBL" id="MEJ8279462.1"/>
    </source>
</evidence>
<accession>A0ABU8T680</accession>
<dbReference type="RefSeq" id="WP_340289118.1">
    <property type="nucleotide sequence ID" value="NZ_JBBJUP010000007.1"/>
</dbReference>
<dbReference type="InterPro" id="IPR029479">
    <property type="entry name" value="Nitroreductase"/>
</dbReference>
<dbReference type="PANTHER" id="PTHR23026">
    <property type="entry name" value="NADPH NITROREDUCTASE"/>
    <property type="match status" value="1"/>
</dbReference>
<evidence type="ECO:0000259" key="5">
    <source>
        <dbReference type="Pfam" id="PF00881"/>
    </source>
</evidence>
<protein>
    <submittedName>
        <fullName evidence="6">Nitroreductase</fullName>
    </submittedName>
</protein>
<comment type="caution">
    <text evidence="6">The sequence shown here is derived from an EMBL/GenBank/DDBJ whole genome shotgun (WGS) entry which is preliminary data.</text>
</comment>
<dbReference type="Proteomes" id="UP001364211">
    <property type="component" value="Unassembled WGS sequence"/>
</dbReference>
<feature type="region of interest" description="Disordered" evidence="4">
    <location>
        <begin position="1"/>
        <end position="20"/>
    </location>
</feature>
<evidence type="ECO:0000256" key="2">
    <source>
        <dbReference type="ARBA" id="ARBA00022643"/>
    </source>
</evidence>
<dbReference type="PANTHER" id="PTHR23026:SF90">
    <property type="entry name" value="IODOTYROSINE DEIODINASE 1"/>
    <property type="match status" value="1"/>
</dbReference>
<dbReference type="CDD" id="cd02136">
    <property type="entry name" value="PnbA_NfnB-like"/>
    <property type="match status" value="1"/>
</dbReference>
<evidence type="ECO:0000256" key="4">
    <source>
        <dbReference type="SAM" id="MobiDB-lite"/>
    </source>
</evidence>